<dbReference type="InterPro" id="IPR011642">
    <property type="entry name" value="Gate_dom"/>
</dbReference>
<evidence type="ECO:0000313" key="4">
    <source>
        <dbReference type="Proteomes" id="UP000245998"/>
    </source>
</evidence>
<evidence type="ECO:0000256" key="1">
    <source>
        <dbReference type="SAM" id="Phobius"/>
    </source>
</evidence>
<feature type="transmembrane region" description="Helical" evidence="1">
    <location>
        <begin position="321"/>
        <end position="339"/>
    </location>
</feature>
<gene>
    <name evidence="3" type="ORF">DCC39_14745</name>
</gene>
<feature type="transmembrane region" description="Helical" evidence="1">
    <location>
        <begin position="135"/>
        <end position="162"/>
    </location>
</feature>
<evidence type="ECO:0000259" key="2">
    <source>
        <dbReference type="Pfam" id="PF07670"/>
    </source>
</evidence>
<dbReference type="Pfam" id="PF07670">
    <property type="entry name" value="Gate"/>
    <property type="match status" value="1"/>
</dbReference>
<feature type="transmembrane region" description="Helical" evidence="1">
    <location>
        <begin position="12"/>
        <end position="36"/>
    </location>
</feature>
<proteinExistence type="predicted"/>
<dbReference type="RefSeq" id="WP_116555668.1">
    <property type="nucleotide sequence ID" value="NZ_QCZG01000036.1"/>
</dbReference>
<feature type="transmembrane region" description="Helical" evidence="1">
    <location>
        <begin position="367"/>
        <end position="385"/>
    </location>
</feature>
<dbReference type="EMBL" id="QCZG01000036">
    <property type="protein sequence ID" value="PWA08533.1"/>
    <property type="molecule type" value="Genomic_DNA"/>
</dbReference>
<dbReference type="Proteomes" id="UP000245998">
    <property type="component" value="Unassembled WGS sequence"/>
</dbReference>
<protein>
    <recommendedName>
        <fullName evidence="2">Nucleoside transporter/FeoB GTPase Gate domain-containing protein</fullName>
    </recommendedName>
</protein>
<feature type="transmembrane region" description="Helical" evidence="1">
    <location>
        <begin position="397"/>
        <end position="418"/>
    </location>
</feature>
<name>A0A2U1JUM9_9BACI</name>
<keyword evidence="1" id="KW-0812">Transmembrane</keyword>
<feature type="transmembrane region" description="Helical" evidence="1">
    <location>
        <begin position="96"/>
        <end position="115"/>
    </location>
</feature>
<comment type="caution">
    <text evidence="3">The sequence shown here is derived from an EMBL/GenBank/DDBJ whole genome shotgun (WGS) entry which is preliminary data.</text>
</comment>
<dbReference type="OrthoDB" id="1633380at2"/>
<sequence length="452" mass="49572">MHNGKKFIPATSDYLTFLIPSLVGIFLFIVPVVYKGDVTLPIAFLANWLADQLESALPYIAVGIFVVAVIFSIIAKVFKPNFICKHAFLRNLLDVGYFWLAARITGAIFGVMTLFEIGPKFIWSENTGAIALYDLSSFLLVIFLFAGLFLPLLLDFGLLEFVGTLMTKIMRPLFTLPGRSAIDCLASWIGDGTIGVLLTSKQYEEGYYTKREAAVIGTTFSLVSITFSIVVLGYVELTHLFFPYYLTIVVAGLVCAIVCPRIPPLSRKPDTYYESVGKQVDETLPSGISVWKWGLNLAAQRARQSKSAHVITSGVQNVLDMWVGVIPVVMTIATLANVVAEHTSFFAYLGAPFVPILTALQVPEAAAAAQTMVIGFADMLLPAVIGNEIIESEFTKFIVACVSVTQLIYMSEVGALLLSSKIPVKFLDLVIIFFERTIITLPVIVFMANLLL</sequence>
<feature type="transmembrane region" description="Helical" evidence="1">
    <location>
        <begin position="241"/>
        <end position="259"/>
    </location>
</feature>
<feature type="domain" description="Nucleoside transporter/FeoB GTPase Gate" evidence="2">
    <location>
        <begin position="139"/>
        <end position="235"/>
    </location>
</feature>
<accession>A0A2U1JUM9</accession>
<feature type="transmembrane region" description="Helical" evidence="1">
    <location>
        <begin position="56"/>
        <end position="75"/>
    </location>
</feature>
<feature type="transmembrane region" description="Helical" evidence="1">
    <location>
        <begin position="430"/>
        <end position="451"/>
    </location>
</feature>
<keyword evidence="1" id="KW-1133">Transmembrane helix</keyword>
<evidence type="ECO:0000313" key="3">
    <source>
        <dbReference type="EMBL" id="PWA08533.1"/>
    </source>
</evidence>
<keyword evidence="4" id="KW-1185">Reference proteome</keyword>
<reference evidence="3 4" key="1">
    <citation type="submission" date="2018-04" db="EMBL/GenBank/DDBJ databases">
        <title>Camelliibacillus theae gen. nov., sp. nov., isolated from Pu'er tea.</title>
        <authorList>
            <person name="Niu L."/>
        </authorList>
    </citation>
    <scope>NUCLEOTIDE SEQUENCE [LARGE SCALE GENOMIC DNA]</scope>
    <source>
        <strain evidence="3 4">T8</strain>
    </source>
</reference>
<keyword evidence="1" id="KW-0472">Membrane</keyword>
<feature type="transmembrane region" description="Helical" evidence="1">
    <location>
        <begin position="213"/>
        <end position="235"/>
    </location>
</feature>
<organism evidence="3 4">
    <name type="scientific">Pueribacillus theae</name>
    <dbReference type="NCBI Taxonomy" id="2171751"/>
    <lineage>
        <taxon>Bacteria</taxon>
        <taxon>Bacillati</taxon>
        <taxon>Bacillota</taxon>
        <taxon>Bacilli</taxon>
        <taxon>Bacillales</taxon>
        <taxon>Bacillaceae</taxon>
        <taxon>Pueribacillus</taxon>
    </lineage>
</organism>
<dbReference type="AlphaFoldDB" id="A0A2U1JUM9"/>